<keyword evidence="4" id="KW-1185">Reference proteome</keyword>
<evidence type="ECO:0000313" key="4">
    <source>
        <dbReference type="Proteomes" id="UP000326396"/>
    </source>
</evidence>
<dbReference type="Pfam" id="PF13012">
    <property type="entry name" value="MitMem_reg"/>
    <property type="match status" value="1"/>
</dbReference>
<name>A0A5N6PHD8_9ASTR</name>
<dbReference type="InterPro" id="IPR024969">
    <property type="entry name" value="EIF3F/CSN6-like_C"/>
</dbReference>
<organism evidence="3 4">
    <name type="scientific">Mikania micrantha</name>
    <name type="common">bitter vine</name>
    <dbReference type="NCBI Taxonomy" id="192012"/>
    <lineage>
        <taxon>Eukaryota</taxon>
        <taxon>Viridiplantae</taxon>
        <taxon>Streptophyta</taxon>
        <taxon>Embryophyta</taxon>
        <taxon>Tracheophyta</taxon>
        <taxon>Spermatophyta</taxon>
        <taxon>Magnoliopsida</taxon>
        <taxon>eudicotyledons</taxon>
        <taxon>Gunneridae</taxon>
        <taxon>Pentapetalae</taxon>
        <taxon>asterids</taxon>
        <taxon>campanulids</taxon>
        <taxon>Asterales</taxon>
        <taxon>Asteraceae</taxon>
        <taxon>Asteroideae</taxon>
        <taxon>Heliantheae alliance</taxon>
        <taxon>Eupatorieae</taxon>
        <taxon>Mikania</taxon>
    </lineage>
</organism>
<protein>
    <recommendedName>
        <fullName evidence="2">EIF3F/CSN6-like C-terminal domain-containing protein</fullName>
    </recommendedName>
</protein>
<sequence length="297" mass="33751">MTLFPICSFPVSEPSSSGESGEKDRLALECRSNDRLEQWSFLEYKDRCFFLPMECADQVQTADRLETWRRKMYQLNADYVVFTGGESHDAICGGKCPFGNTGVVACLDSKTLRCKQKQGLQKRQNGKKGTEKESNTPSSSKDLKVKIWSNGLSERKEKVKLLFGKVRHLVFCKLQIDWRLGELEWRFEYLEDTCEERENAHATESASLFLVPTIKNCFPLLATSKTKSQASDKKRGVLEVFNLLPNLIVPDLLKAFAVKTNDQMHVIYLSSLIRSVIALHNMIINQEHAKVEDEAGS</sequence>
<evidence type="ECO:0000259" key="2">
    <source>
        <dbReference type="Pfam" id="PF13012"/>
    </source>
</evidence>
<evidence type="ECO:0000313" key="3">
    <source>
        <dbReference type="EMBL" id="KAD6453788.1"/>
    </source>
</evidence>
<proteinExistence type="predicted"/>
<gene>
    <name evidence="3" type="ORF">E3N88_08494</name>
</gene>
<comment type="caution">
    <text evidence="3">The sequence shown here is derived from an EMBL/GenBank/DDBJ whole genome shotgun (WGS) entry which is preliminary data.</text>
</comment>
<feature type="domain" description="EIF3F/CSN6-like C-terminal" evidence="2">
    <location>
        <begin position="236"/>
        <end position="283"/>
    </location>
</feature>
<dbReference type="EMBL" id="SZYD01000004">
    <property type="protein sequence ID" value="KAD6453788.1"/>
    <property type="molecule type" value="Genomic_DNA"/>
</dbReference>
<feature type="region of interest" description="Disordered" evidence="1">
    <location>
        <begin position="118"/>
        <end position="141"/>
    </location>
</feature>
<evidence type="ECO:0000256" key="1">
    <source>
        <dbReference type="SAM" id="MobiDB-lite"/>
    </source>
</evidence>
<reference evidence="3 4" key="1">
    <citation type="submission" date="2019-05" db="EMBL/GenBank/DDBJ databases">
        <title>Mikania micrantha, genome provides insights into the molecular mechanism of rapid growth.</title>
        <authorList>
            <person name="Liu B."/>
        </authorList>
    </citation>
    <scope>NUCLEOTIDE SEQUENCE [LARGE SCALE GENOMIC DNA]</scope>
    <source>
        <strain evidence="3">NLD-2019</strain>
        <tissue evidence="3">Leaf</tissue>
    </source>
</reference>
<dbReference type="OrthoDB" id="10256771at2759"/>
<dbReference type="AlphaFoldDB" id="A0A5N6PHD8"/>
<accession>A0A5N6PHD8</accession>
<dbReference type="Proteomes" id="UP000326396">
    <property type="component" value="Linkage Group LG12"/>
</dbReference>